<sequence length="803" mass="90704">MEVQEKQGGRTAQEQHGCTERVRRLREESLNMQPRIYMERAVLETEAYQKYEGTVSIPELRALTLRHFFANKSISIPKGELIVGEKGDGPQSAPTFPELCCHTVEDMRIMDQRELIRFAVTPEDLKTQEETIIPYWENRSIRHKILNSMSDEWKAAYECGIFTEFMEQRGPGHTVGSEKIYHKGFADYKEEIQKTMESLDFMGDPEALHKKEELSAMSIACDAVMILGQRYAELARSMAQEETDPQWKAELLTIAENCTVVPAHKPETFHQALQMYWFVHLAVTSELNPWDSYSPGRLDQHVYPFYKADKDAGKLTRDQALELLECLWIKFNNQPAPPKVGITLKESGTYTDFANINTGGIAPDGTDGVNEVSYLILDCMDDMKLLQPSSNVQISRKTPQKFLLRACEISRKGWGQPAFYNTEAILQELLAAGKSIEDARRGGTSGCVETGAFGNEAYILTGYFNLPKILELTLYNGYDYVADRQLGLPLGSAEDFHSYEELLDAYHKQIDYFLNIKMKGSNIIESIYANYMPVPFLSIITNDCISKGKDYNAGGARYNTSYLQGVGIGTVTDCLAAIRYQVYQEKNIPMKELLRAMREDFVNDPQILSLVQNFTPKYGNDDDFADAVMQDVFGYYQKAVTGRPNQRGGSYRINMLPTTCHVYFGEVMLASANGRRAHKPVSEGISPEKGADTHGPTAVLRSCAKMDHIRTGGTLLNQKFTPSVVAGETGLMQMANLIRTYFNMDGHHIQFNVIDRQTLLDAQAHPEEYKDLIVRVAGYSDHFRNLSKALQDEIIARTEQSFS</sequence>
<dbReference type="AlphaFoldDB" id="A0A9D1FQG9"/>
<evidence type="ECO:0000256" key="1">
    <source>
        <dbReference type="ARBA" id="ARBA00022818"/>
    </source>
</evidence>
<dbReference type="Pfam" id="PF01228">
    <property type="entry name" value="Gly_radical"/>
    <property type="match status" value="1"/>
</dbReference>
<dbReference type="InterPro" id="IPR001150">
    <property type="entry name" value="Gly_radical"/>
</dbReference>
<dbReference type="PANTHER" id="PTHR43641:SF2">
    <property type="entry name" value="DEHYDRATASE YBIW-RELATED"/>
    <property type="match status" value="1"/>
</dbReference>
<dbReference type="Proteomes" id="UP000824141">
    <property type="component" value="Unassembled WGS sequence"/>
</dbReference>
<comment type="caution">
    <text evidence="7">The sequence shown here is derived from an EMBL/GenBank/DDBJ whole genome shotgun (WGS) entry which is preliminary data.</text>
</comment>
<evidence type="ECO:0000256" key="3">
    <source>
        <dbReference type="PROSITE-ProRule" id="PRU00493"/>
    </source>
</evidence>
<gene>
    <name evidence="7" type="ORF">IAD03_00015</name>
</gene>
<evidence type="ECO:0000259" key="6">
    <source>
        <dbReference type="PROSITE" id="PS51554"/>
    </source>
</evidence>
<proteinExistence type="predicted"/>
<dbReference type="InterPro" id="IPR050012">
    <property type="entry name" value="Glycl_HYPD"/>
</dbReference>
<protein>
    <submittedName>
        <fullName evidence="7">Glycyl radical protein</fullName>
    </submittedName>
</protein>
<dbReference type="GO" id="GO:0005829">
    <property type="term" value="C:cytosol"/>
    <property type="evidence" value="ECO:0007669"/>
    <property type="project" value="TreeGrafter"/>
</dbReference>
<reference evidence="7" key="2">
    <citation type="journal article" date="2021" name="PeerJ">
        <title>Extensive microbial diversity within the chicken gut microbiome revealed by metagenomics and culture.</title>
        <authorList>
            <person name="Gilroy R."/>
            <person name="Ravi A."/>
            <person name="Getino M."/>
            <person name="Pursley I."/>
            <person name="Horton D.L."/>
            <person name="Alikhan N.F."/>
            <person name="Baker D."/>
            <person name="Gharbi K."/>
            <person name="Hall N."/>
            <person name="Watson M."/>
            <person name="Adriaenssens E.M."/>
            <person name="Foster-Nyarko E."/>
            <person name="Jarju S."/>
            <person name="Secka A."/>
            <person name="Antonio M."/>
            <person name="Oren A."/>
            <person name="Chaudhuri R.R."/>
            <person name="La Ragione R."/>
            <person name="Hildebrand F."/>
            <person name="Pallen M.J."/>
        </authorList>
    </citation>
    <scope>NUCLEOTIDE SEQUENCE</scope>
    <source>
        <strain evidence="7">6086</strain>
    </source>
</reference>
<evidence type="ECO:0000259" key="5">
    <source>
        <dbReference type="PROSITE" id="PS51149"/>
    </source>
</evidence>
<dbReference type="NCBIfam" id="NF043068">
    <property type="entry name" value="glycl_HYPD"/>
    <property type="match status" value="1"/>
</dbReference>
<feature type="domain" description="PFL" evidence="6">
    <location>
        <begin position="20"/>
        <end position="676"/>
    </location>
</feature>
<organism evidence="7 8">
    <name type="scientific">Candidatus Caccousia stercoris</name>
    <dbReference type="NCBI Taxonomy" id="2840723"/>
    <lineage>
        <taxon>Bacteria</taxon>
        <taxon>Bacillati</taxon>
        <taxon>Bacillota</taxon>
        <taxon>Clostridia</taxon>
        <taxon>Eubacteriales</taxon>
        <taxon>Oscillospiraceae</taxon>
        <taxon>Oscillospiraceae incertae sedis</taxon>
        <taxon>Candidatus Caccousia</taxon>
    </lineage>
</organism>
<feature type="region of interest" description="Disordered" evidence="4">
    <location>
        <begin position="1"/>
        <end position="22"/>
    </location>
</feature>
<keyword evidence="2" id="KW-0456">Lyase</keyword>
<dbReference type="PROSITE" id="PS51149">
    <property type="entry name" value="GLY_RADICAL_2"/>
    <property type="match status" value="1"/>
</dbReference>
<feature type="domain" description="Glycine radical" evidence="5">
    <location>
        <begin position="683"/>
        <end position="803"/>
    </location>
</feature>
<dbReference type="InterPro" id="IPR051215">
    <property type="entry name" value="GRE"/>
</dbReference>
<dbReference type="SUPFAM" id="SSF51998">
    <property type="entry name" value="PFL-like glycyl radical enzymes"/>
    <property type="match status" value="1"/>
</dbReference>
<dbReference type="Gene3D" id="3.20.70.20">
    <property type="match status" value="1"/>
</dbReference>
<evidence type="ECO:0000313" key="7">
    <source>
        <dbReference type="EMBL" id="HIS77733.1"/>
    </source>
</evidence>
<evidence type="ECO:0000256" key="4">
    <source>
        <dbReference type="SAM" id="MobiDB-lite"/>
    </source>
</evidence>
<dbReference type="CDD" id="cd01677">
    <property type="entry name" value="PFL2_DhaB_BssA"/>
    <property type="match status" value="1"/>
</dbReference>
<dbReference type="PANTHER" id="PTHR43641">
    <property type="entry name" value="FORMATE ACETYLTRANSFERASE 3-RELATED"/>
    <property type="match status" value="1"/>
</dbReference>
<name>A0A9D1FQG9_9FIRM</name>
<dbReference type="PROSITE" id="PS51554">
    <property type="entry name" value="PFL"/>
    <property type="match status" value="1"/>
</dbReference>
<evidence type="ECO:0000313" key="8">
    <source>
        <dbReference type="Proteomes" id="UP000824141"/>
    </source>
</evidence>
<feature type="modified residue" description="Glycine radical" evidence="3">
    <location>
        <position position="778"/>
    </location>
</feature>
<reference evidence="7" key="1">
    <citation type="submission" date="2020-10" db="EMBL/GenBank/DDBJ databases">
        <authorList>
            <person name="Gilroy R."/>
        </authorList>
    </citation>
    <scope>NUCLEOTIDE SEQUENCE</scope>
    <source>
        <strain evidence="7">6086</strain>
    </source>
</reference>
<dbReference type="EMBL" id="DVJM01000001">
    <property type="protein sequence ID" value="HIS77733.1"/>
    <property type="molecule type" value="Genomic_DNA"/>
</dbReference>
<evidence type="ECO:0000256" key="2">
    <source>
        <dbReference type="ARBA" id="ARBA00023239"/>
    </source>
</evidence>
<dbReference type="InterPro" id="IPR004184">
    <property type="entry name" value="PFL_dom"/>
</dbReference>
<dbReference type="GO" id="GO:0016835">
    <property type="term" value="F:carbon-oxygen lyase activity"/>
    <property type="evidence" value="ECO:0007669"/>
    <property type="project" value="InterPro"/>
</dbReference>
<accession>A0A9D1FQG9</accession>
<keyword evidence="1 3" id="KW-0556">Organic radical</keyword>
<dbReference type="Pfam" id="PF02901">
    <property type="entry name" value="PFL-like"/>
    <property type="match status" value="1"/>
</dbReference>